<dbReference type="HOGENOM" id="CLU_1659492_0_0_5"/>
<evidence type="ECO:0000313" key="3">
    <source>
        <dbReference type="Proteomes" id="UP000006230"/>
    </source>
</evidence>
<keyword evidence="3" id="KW-1185">Reference proteome</keyword>
<evidence type="ECO:0008006" key="4">
    <source>
        <dbReference type="Google" id="ProtNLM"/>
    </source>
</evidence>
<dbReference type="eggNOG" id="COG2847">
    <property type="taxonomic scope" value="Bacteria"/>
</dbReference>
<dbReference type="InterPro" id="IPR058248">
    <property type="entry name" value="Lxx211020-like"/>
</dbReference>
<evidence type="ECO:0000256" key="1">
    <source>
        <dbReference type="SAM" id="SignalP"/>
    </source>
</evidence>
<comment type="caution">
    <text evidence="2">The sequence shown here is derived from an EMBL/GenBank/DDBJ whole genome shotgun (WGS) entry which is preliminary data.</text>
</comment>
<name>Q0FP48_SALBH</name>
<dbReference type="Proteomes" id="UP000006230">
    <property type="component" value="Unassembled WGS sequence"/>
</dbReference>
<keyword evidence="1" id="KW-0732">Signal</keyword>
<dbReference type="AlphaFoldDB" id="Q0FP48"/>
<dbReference type="PANTHER" id="PTHR36302:SF1">
    <property type="entry name" value="COPPER CHAPERONE PCU(A)C"/>
    <property type="match status" value="1"/>
</dbReference>
<feature type="chain" id="PRO_5004171832" description="Copper chaperone PCu(A)C" evidence="1">
    <location>
        <begin position="19"/>
        <end position="160"/>
    </location>
</feature>
<dbReference type="SUPFAM" id="SSF110087">
    <property type="entry name" value="DR1885-like metal-binding protein"/>
    <property type="match status" value="1"/>
</dbReference>
<dbReference type="RefSeq" id="WP_007801277.1">
    <property type="nucleotide sequence ID" value="NZ_DS022276.1"/>
</dbReference>
<dbReference type="Gene3D" id="2.60.40.1890">
    <property type="entry name" value="PCu(A)C copper chaperone"/>
    <property type="match status" value="1"/>
</dbReference>
<dbReference type="OrthoDB" id="9796962at2"/>
<accession>Q0FP48</accession>
<proteinExistence type="predicted"/>
<gene>
    <name evidence="2" type="ORF">R2601_27096</name>
</gene>
<dbReference type="InterPro" id="IPR036182">
    <property type="entry name" value="PCuAC_sf"/>
</dbReference>
<dbReference type="PANTHER" id="PTHR36302">
    <property type="entry name" value="BLR7088 PROTEIN"/>
    <property type="match status" value="1"/>
</dbReference>
<evidence type="ECO:0000313" key="2">
    <source>
        <dbReference type="EMBL" id="EAU46011.1"/>
    </source>
</evidence>
<reference evidence="2 3" key="1">
    <citation type="journal article" date="2010" name="J. Bacteriol.">
        <title>Genome sequences of Pelagibaca bermudensis HTCC2601T and Maritimibacter alkaliphilus HTCC2654T, the type strains of two marine Roseobacter genera.</title>
        <authorList>
            <person name="Thrash J.C."/>
            <person name="Cho J.C."/>
            <person name="Ferriera S."/>
            <person name="Johnson J."/>
            <person name="Vergin K.L."/>
            <person name="Giovannoni S.J."/>
        </authorList>
    </citation>
    <scope>NUCLEOTIDE SEQUENCE [LARGE SCALE GENOMIC DNA]</scope>
    <source>
        <strain evidence="3">DSM 26914 / JCM 13377 / KCTC 12554 / HTCC2601</strain>
    </source>
</reference>
<sequence>MRTLLLAFALALPLPALAETHDHDAPHLTEIAGLRALHAWTRASPGREALVFVELENTGGGSVLLTGAESGIASDGALVGFVLKDGQPAWETLASVPLAAGRALHLEPGALAIRLSGLSRALTEGDHFELHLETDHGALALHVEVAAADARQHSHAGHSH</sequence>
<dbReference type="STRING" id="314265.R2601_27096"/>
<dbReference type="InterPro" id="IPR007410">
    <property type="entry name" value="LpqE-like"/>
</dbReference>
<dbReference type="EMBL" id="AATQ01000019">
    <property type="protein sequence ID" value="EAU46011.1"/>
    <property type="molecule type" value="Genomic_DNA"/>
</dbReference>
<feature type="signal peptide" evidence="1">
    <location>
        <begin position="1"/>
        <end position="18"/>
    </location>
</feature>
<protein>
    <recommendedName>
        <fullName evidence="4">Copper chaperone PCu(A)C</fullName>
    </recommendedName>
</protein>
<dbReference type="Pfam" id="PF04314">
    <property type="entry name" value="PCuAC"/>
    <property type="match status" value="1"/>
</dbReference>
<organism evidence="2 3">
    <name type="scientific">Salipiger bermudensis (strain DSM 26914 / JCM 13377 / KCTC 12554 / HTCC2601)</name>
    <name type="common">Pelagibaca bermudensis</name>
    <dbReference type="NCBI Taxonomy" id="314265"/>
    <lineage>
        <taxon>Bacteria</taxon>
        <taxon>Pseudomonadati</taxon>
        <taxon>Pseudomonadota</taxon>
        <taxon>Alphaproteobacteria</taxon>
        <taxon>Rhodobacterales</taxon>
        <taxon>Roseobacteraceae</taxon>
        <taxon>Salipiger</taxon>
    </lineage>
</organism>